<gene>
    <name evidence="1" type="ORF">GSTENG00037590001</name>
</gene>
<proteinExistence type="predicted"/>
<reference evidence="1" key="2">
    <citation type="submission" date="2004-02" db="EMBL/GenBank/DDBJ databases">
        <authorList>
            <consortium name="Genoscope"/>
            <consortium name="Whitehead Institute Centre for Genome Research"/>
        </authorList>
    </citation>
    <scope>NUCLEOTIDE SEQUENCE</scope>
</reference>
<dbReference type="EMBL" id="CAAE01021613">
    <property type="protein sequence ID" value="CAG14290.1"/>
    <property type="molecule type" value="Genomic_DNA"/>
</dbReference>
<dbReference type="KEGG" id="tng:GSTEN00037590G001"/>
<evidence type="ECO:0000313" key="1">
    <source>
        <dbReference type="EMBL" id="CAG14290.1"/>
    </source>
</evidence>
<dbReference type="AlphaFoldDB" id="Q4RBE3"/>
<reference evidence="1" key="1">
    <citation type="journal article" date="2004" name="Nature">
        <title>Genome duplication in the teleost fish Tetraodon nigroviridis reveals the early vertebrate proto-karyotype.</title>
        <authorList>
            <person name="Jaillon O."/>
            <person name="Aury J.-M."/>
            <person name="Brunet F."/>
            <person name="Petit J.-L."/>
            <person name="Stange-Thomann N."/>
            <person name="Mauceli E."/>
            <person name="Bouneau L."/>
            <person name="Fischer C."/>
            <person name="Ozouf-Costaz C."/>
            <person name="Bernot A."/>
            <person name="Nicaud S."/>
            <person name="Jaffe D."/>
            <person name="Fisher S."/>
            <person name="Lutfalla G."/>
            <person name="Dossat C."/>
            <person name="Segurens B."/>
            <person name="Dasilva C."/>
            <person name="Salanoubat M."/>
            <person name="Levy M."/>
            <person name="Boudet N."/>
            <person name="Castellano S."/>
            <person name="Anthouard V."/>
            <person name="Jubin C."/>
            <person name="Castelli V."/>
            <person name="Katinka M."/>
            <person name="Vacherie B."/>
            <person name="Biemont C."/>
            <person name="Skalli Z."/>
            <person name="Cattolico L."/>
            <person name="Poulain J."/>
            <person name="De Berardinis V."/>
            <person name="Cruaud C."/>
            <person name="Duprat S."/>
            <person name="Brottier P."/>
            <person name="Coutanceau J.-P."/>
            <person name="Gouzy J."/>
            <person name="Parra G."/>
            <person name="Lardier G."/>
            <person name="Chapple C."/>
            <person name="McKernan K.J."/>
            <person name="McEwan P."/>
            <person name="Bosak S."/>
            <person name="Kellis M."/>
            <person name="Volff J.-N."/>
            <person name="Guigo R."/>
            <person name="Zody M.C."/>
            <person name="Mesirov J."/>
            <person name="Lindblad-Toh K."/>
            <person name="Birren B."/>
            <person name="Nusbaum C."/>
            <person name="Kahn D."/>
            <person name="Robinson-Rechavi M."/>
            <person name="Laudet V."/>
            <person name="Schachter V."/>
            <person name="Quetier F."/>
            <person name="Saurin W."/>
            <person name="Scarpelli C."/>
            <person name="Wincker P."/>
            <person name="Lander E.S."/>
            <person name="Weissenbach J."/>
            <person name="Roest Crollius H."/>
        </authorList>
    </citation>
    <scope>NUCLEOTIDE SEQUENCE [LARGE SCALE GENOMIC DNA]</scope>
</reference>
<protein>
    <submittedName>
        <fullName evidence="1">Chromosome undetermined SCAF21613, whole genome shotgun sequence</fullName>
    </submittedName>
</protein>
<organism evidence="1">
    <name type="scientific">Tetraodon nigroviridis</name>
    <name type="common">Spotted green pufferfish</name>
    <name type="synonym">Chelonodon nigroviridis</name>
    <dbReference type="NCBI Taxonomy" id="99883"/>
    <lineage>
        <taxon>Eukaryota</taxon>
        <taxon>Metazoa</taxon>
        <taxon>Chordata</taxon>
        <taxon>Craniata</taxon>
        <taxon>Vertebrata</taxon>
        <taxon>Euteleostomi</taxon>
        <taxon>Actinopterygii</taxon>
        <taxon>Neopterygii</taxon>
        <taxon>Teleostei</taxon>
        <taxon>Neoteleostei</taxon>
        <taxon>Acanthomorphata</taxon>
        <taxon>Eupercaria</taxon>
        <taxon>Tetraodontiformes</taxon>
        <taxon>Tetradontoidea</taxon>
        <taxon>Tetraodontidae</taxon>
        <taxon>Tetraodon</taxon>
    </lineage>
</organism>
<accession>Q4RBE3</accession>
<feature type="non-terminal residue" evidence="1">
    <location>
        <position position="1"/>
    </location>
</feature>
<name>Q4RBE3_TETNG</name>
<sequence length="39" mass="4298">PFEVSDLLQGLNFSKVLNALVALNKATEGMVAVFMHVFF</sequence>